<gene>
    <name evidence="2" type="ORF">SAMN05443637_10432</name>
</gene>
<dbReference type="RefSeq" id="WP_073455988.1">
    <property type="nucleotide sequence ID" value="NZ_CALGVN010000029.1"/>
</dbReference>
<dbReference type="CDD" id="cd12108">
    <property type="entry name" value="Hr-like"/>
    <property type="match status" value="1"/>
</dbReference>
<evidence type="ECO:0000313" key="3">
    <source>
        <dbReference type="Proteomes" id="UP000184363"/>
    </source>
</evidence>
<sequence>MPATTRTEHVDQVMFPRQAAAPAGPVDLIGMYLMHYAFRRDLVAFAAAVARTPVEDRAAWRALADRWTWFSTVLHKHHRGEDTGLWPLLRRRADAAGDRVGRETLAAMEAEHAEIDPLLQACAAGFARLAAHPDGDARDALGVRVVAVGERLSRHLAHEETEAMAMVQRYLTDAEWARVEHEYFKSAYAARQLPGMASWCLHGLPAHHLPRVVASMAGKPLELLWRLLWRRSFERRERRAFRHIWPYV</sequence>
<name>A0A1M6QVD4_PSETH</name>
<dbReference type="EMBL" id="FRAP01000004">
    <property type="protein sequence ID" value="SHK24165.1"/>
    <property type="molecule type" value="Genomic_DNA"/>
</dbReference>
<protein>
    <submittedName>
        <fullName evidence="2">Hemerythrin HHE cation binding domain-containing protein</fullName>
    </submittedName>
</protein>
<keyword evidence="3" id="KW-1185">Reference proteome</keyword>
<dbReference type="STRING" id="1848.SAMN05443637_10432"/>
<dbReference type="Gene3D" id="1.20.120.520">
    <property type="entry name" value="nmb1532 protein domain like"/>
    <property type="match status" value="1"/>
</dbReference>
<organism evidence="2 3">
    <name type="scientific">Pseudonocardia thermophila</name>
    <dbReference type="NCBI Taxonomy" id="1848"/>
    <lineage>
        <taxon>Bacteria</taxon>
        <taxon>Bacillati</taxon>
        <taxon>Actinomycetota</taxon>
        <taxon>Actinomycetes</taxon>
        <taxon>Pseudonocardiales</taxon>
        <taxon>Pseudonocardiaceae</taxon>
        <taxon>Pseudonocardia</taxon>
    </lineage>
</organism>
<dbReference type="InterPro" id="IPR012312">
    <property type="entry name" value="Hemerythrin-like"/>
</dbReference>
<accession>A0A1M6QVD4</accession>
<feature type="domain" description="Hemerythrin-like" evidence="1">
    <location>
        <begin position="35"/>
        <end position="166"/>
    </location>
</feature>
<dbReference type="AlphaFoldDB" id="A0A1M6QVD4"/>
<reference evidence="2" key="1">
    <citation type="submission" date="2016-11" db="EMBL/GenBank/DDBJ databases">
        <authorList>
            <person name="Jaros S."/>
            <person name="Januszkiewicz K."/>
            <person name="Wedrychowicz H."/>
        </authorList>
    </citation>
    <scope>NUCLEOTIDE SEQUENCE [LARGE SCALE GENOMIC DNA]</scope>
    <source>
        <strain evidence="2">DSM 43832</strain>
    </source>
</reference>
<dbReference type="Pfam" id="PF01814">
    <property type="entry name" value="Hemerythrin"/>
    <property type="match status" value="1"/>
</dbReference>
<evidence type="ECO:0000313" key="2">
    <source>
        <dbReference type="EMBL" id="SHK24165.1"/>
    </source>
</evidence>
<proteinExistence type="predicted"/>
<evidence type="ECO:0000259" key="1">
    <source>
        <dbReference type="Pfam" id="PF01814"/>
    </source>
</evidence>
<dbReference type="OrthoDB" id="5197650at2"/>
<dbReference type="Proteomes" id="UP000184363">
    <property type="component" value="Unassembled WGS sequence"/>
</dbReference>